<feature type="transmembrane region" description="Helical" evidence="1">
    <location>
        <begin position="123"/>
        <end position="146"/>
    </location>
</feature>
<proteinExistence type="predicted"/>
<dbReference type="PANTHER" id="PTHR37446:SF1">
    <property type="entry name" value="CLAUDIN"/>
    <property type="match status" value="1"/>
</dbReference>
<dbReference type="Proteomes" id="UP001196413">
    <property type="component" value="Unassembled WGS sequence"/>
</dbReference>
<gene>
    <name evidence="2" type="ORF">KIN20_011004</name>
</gene>
<keyword evidence="1" id="KW-0812">Transmembrane</keyword>
<feature type="transmembrane region" description="Helical" evidence="1">
    <location>
        <begin position="9"/>
        <end position="27"/>
    </location>
</feature>
<keyword evidence="1" id="KW-1133">Transmembrane helix</keyword>
<dbReference type="AlphaFoldDB" id="A0AAD5M8R7"/>
<protein>
    <submittedName>
        <fullName evidence="2">Uncharacterized protein</fullName>
    </submittedName>
</protein>
<comment type="caution">
    <text evidence="2">The sequence shown here is derived from an EMBL/GenBank/DDBJ whole genome shotgun (WGS) entry which is preliminary data.</text>
</comment>
<accession>A0AAD5M8R7</accession>
<organism evidence="2 3">
    <name type="scientific">Parelaphostrongylus tenuis</name>
    <name type="common">Meningeal worm</name>
    <dbReference type="NCBI Taxonomy" id="148309"/>
    <lineage>
        <taxon>Eukaryota</taxon>
        <taxon>Metazoa</taxon>
        <taxon>Ecdysozoa</taxon>
        <taxon>Nematoda</taxon>
        <taxon>Chromadorea</taxon>
        <taxon>Rhabditida</taxon>
        <taxon>Rhabditina</taxon>
        <taxon>Rhabditomorpha</taxon>
        <taxon>Strongyloidea</taxon>
        <taxon>Metastrongylidae</taxon>
        <taxon>Parelaphostrongylus</taxon>
    </lineage>
</organism>
<dbReference type="Gene3D" id="1.20.140.150">
    <property type="match status" value="1"/>
</dbReference>
<keyword evidence="1" id="KW-0472">Membrane</keyword>
<feature type="transmembrane region" description="Helical" evidence="1">
    <location>
        <begin position="90"/>
        <end position="111"/>
    </location>
</feature>
<evidence type="ECO:0000256" key="1">
    <source>
        <dbReference type="SAM" id="Phobius"/>
    </source>
</evidence>
<dbReference type="EMBL" id="JAHQIW010001990">
    <property type="protein sequence ID" value="KAJ1354165.1"/>
    <property type="molecule type" value="Genomic_DNA"/>
</dbReference>
<name>A0AAD5M8R7_PARTN</name>
<reference evidence="2" key="1">
    <citation type="submission" date="2021-06" db="EMBL/GenBank/DDBJ databases">
        <title>Parelaphostrongylus tenuis whole genome reference sequence.</title>
        <authorList>
            <person name="Garwood T.J."/>
            <person name="Larsen P.A."/>
            <person name="Fountain-Jones N.M."/>
            <person name="Garbe J.R."/>
            <person name="Macchietto M.G."/>
            <person name="Kania S.A."/>
            <person name="Gerhold R.W."/>
            <person name="Richards J.E."/>
            <person name="Wolf T.M."/>
        </authorList>
    </citation>
    <scope>NUCLEOTIDE SEQUENCE</scope>
    <source>
        <strain evidence="2">MNPRO001-30</strain>
        <tissue evidence="2">Meninges</tissue>
    </source>
</reference>
<sequence length="210" mass="23099">MCFSMCAQVLYGIVMFCCLALTIGAMFTSNWREITTDAEKQLLRNHSLPSNMGIFPFACRMPGDQNIKATKGDFEYCEKWWHNLQAWEKAVVAAMVLAVLIEAFALAWDIFTWCACCCKQFLLHPLTFASLAASISLAIAVVVYGMNNKSAFEEVKTWGDIQSKIQSEVGYSFWLAVGALGLAVASTFVAACANCLGQLASEGLEFTFSC</sequence>
<dbReference type="InterPro" id="IPR009545">
    <property type="entry name" value="Claudin-like"/>
</dbReference>
<dbReference type="PANTHER" id="PTHR37446">
    <property type="entry name" value="CLAUDIN-LIKE IN CAENORHABDITIS"/>
    <property type="match status" value="1"/>
</dbReference>
<feature type="transmembrane region" description="Helical" evidence="1">
    <location>
        <begin position="173"/>
        <end position="196"/>
    </location>
</feature>
<evidence type="ECO:0000313" key="2">
    <source>
        <dbReference type="EMBL" id="KAJ1354165.1"/>
    </source>
</evidence>
<dbReference type="Pfam" id="PF06653">
    <property type="entry name" value="Claudin_3"/>
    <property type="match status" value="1"/>
</dbReference>
<evidence type="ECO:0000313" key="3">
    <source>
        <dbReference type="Proteomes" id="UP001196413"/>
    </source>
</evidence>
<keyword evidence="3" id="KW-1185">Reference proteome</keyword>